<proteinExistence type="predicted"/>
<organism evidence="1 2">
    <name type="scientific">Flavobacterium limi</name>
    <dbReference type="NCBI Taxonomy" id="2045105"/>
    <lineage>
        <taxon>Bacteria</taxon>
        <taxon>Pseudomonadati</taxon>
        <taxon>Bacteroidota</taxon>
        <taxon>Flavobacteriia</taxon>
        <taxon>Flavobacteriales</taxon>
        <taxon>Flavobacteriaceae</taxon>
        <taxon>Flavobacterium</taxon>
    </lineage>
</organism>
<gene>
    <name evidence="1" type="ORF">GCM10011518_36080</name>
</gene>
<dbReference type="PROSITE" id="PS51257">
    <property type="entry name" value="PROKAR_LIPOPROTEIN"/>
    <property type="match status" value="1"/>
</dbReference>
<sequence length="542" mass="62137">MNLYFFKKKFLYSFTFLLFISCSKEDDLPENSVFAPQTELISLIGNNNQLTLSWKPVIIKKFISYSVYRFESNTDEFFSPNMITNLGQLIYQGTNNLKDVYVDNKVPFNSFVGYAVVTNYMDEHNNKTSITSVNYLSYENKDLSFSITSLKKLADGSLNLIWEKDNNVGFENYSIAVFDGYASYSSEDIVRNGMILKTLNDQKDNTLTDASQYTKQKINFAVIKTINGKKILSKNFLSIENPKILNFKPSQTLKNPFHQNEIIIINPDGEIVFYNINSLTNNKIKIAGRIFFCSIGELNGVTDLYVPSENGKVFVIDLNSYEIKKTINLFTDYDITSAITIDNHLLFIEKHPYAYIGGMFVYDFTSNIVLNRNGTYTSNPQSKLVYAKENYFFFLKVDGLEYRSTGVTKLNINGNEVSTETKFDDYTKLDSRLFTLSDDKSFFISTNLGYQSSLDYKNVSTVTTESYSKNPIFGDAKISKNNLIYFSHLNNPRIDVFEKNNFTSTIKQYPTTGIPMFIELFENQIISLNQLGNSYFIETISQ</sequence>
<dbReference type="InterPro" id="IPR011047">
    <property type="entry name" value="Quinoprotein_ADH-like_sf"/>
</dbReference>
<dbReference type="SUPFAM" id="SSF50998">
    <property type="entry name" value="Quinoprotein alcohol dehydrogenase-like"/>
    <property type="match status" value="1"/>
</dbReference>
<protein>
    <recommendedName>
        <fullName evidence="3">LVIVD repeat-containing protein</fullName>
    </recommendedName>
</protein>
<dbReference type="EMBL" id="BMKP01000009">
    <property type="protein sequence ID" value="GGF23538.1"/>
    <property type="molecule type" value="Genomic_DNA"/>
</dbReference>
<keyword evidence="2" id="KW-1185">Reference proteome</keyword>
<reference evidence="2" key="1">
    <citation type="journal article" date="2019" name="Int. J. Syst. Evol. Microbiol.">
        <title>The Global Catalogue of Microorganisms (GCM) 10K type strain sequencing project: providing services to taxonomists for standard genome sequencing and annotation.</title>
        <authorList>
            <consortium name="The Broad Institute Genomics Platform"/>
            <consortium name="The Broad Institute Genome Sequencing Center for Infectious Disease"/>
            <person name="Wu L."/>
            <person name="Ma J."/>
        </authorList>
    </citation>
    <scope>NUCLEOTIDE SEQUENCE [LARGE SCALE GENOMIC DNA]</scope>
    <source>
        <strain evidence="2">CGMCC 1.16060</strain>
    </source>
</reference>
<dbReference type="Proteomes" id="UP000655016">
    <property type="component" value="Unassembled WGS sequence"/>
</dbReference>
<accession>A0ABQ1UPD1</accession>
<evidence type="ECO:0000313" key="2">
    <source>
        <dbReference type="Proteomes" id="UP000655016"/>
    </source>
</evidence>
<name>A0ABQ1UPD1_9FLAO</name>
<evidence type="ECO:0008006" key="3">
    <source>
        <dbReference type="Google" id="ProtNLM"/>
    </source>
</evidence>
<evidence type="ECO:0000313" key="1">
    <source>
        <dbReference type="EMBL" id="GGF23538.1"/>
    </source>
</evidence>
<comment type="caution">
    <text evidence="1">The sequence shown here is derived from an EMBL/GenBank/DDBJ whole genome shotgun (WGS) entry which is preliminary data.</text>
</comment>